<sequence length="93" mass="9828">MSSSLSSYVFDDQNMTWITCDLCSGSFQRGGESCQACYGTKLRRVSYSYLANGTSLPQAQGGAAPPPPPPSKDGKPDHSHGSSGGFSVYGRRS</sequence>
<comment type="caution">
    <text evidence="2">The sequence shown here is derived from an EMBL/GenBank/DDBJ whole genome shotgun (WGS) entry which is preliminary data.</text>
</comment>
<evidence type="ECO:0000256" key="1">
    <source>
        <dbReference type="SAM" id="MobiDB-lite"/>
    </source>
</evidence>
<evidence type="ECO:0000313" key="3">
    <source>
        <dbReference type="Proteomes" id="UP000265631"/>
    </source>
</evidence>
<dbReference type="OrthoDB" id="5087153at2759"/>
<keyword evidence="3" id="KW-1185">Reference proteome</keyword>
<organism evidence="2 3">
    <name type="scientific">Fusarium flagelliforme</name>
    <dbReference type="NCBI Taxonomy" id="2675880"/>
    <lineage>
        <taxon>Eukaryota</taxon>
        <taxon>Fungi</taxon>
        <taxon>Dikarya</taxon>
        <taxon>Ascomycota</taxon>
        <taxon>Pezizomycotina</taxon>
        <taxon>Sordariomycetes</taxon>
        <taxon>Hypocreomycetidae</taxon>
        <taxon>Hypocreales</taxon>
        <taxon>Nectriaceae</taxon>
        <taxon>Fusarium</taxon>
        <taxon>Fusarium incarnatum-equiseti species complex</taxon>
    </lineage>
</organism>
<accession>A0A395M924</accession>
<dbReference type="Proteomes" id="UP000265631">
    <property type="component" value="Unassembled WGS sequence"/>
</dbReference>
<proteinExistence type="predicted"/>
<protein>
    <submittedName>
        <fullName evidence="2">Uncharacterized protein</fullName>
    </submittedName>
</protein>
<dbReference type="AlphaFoldDB" id="A0A395M924"/>
<dbReference type="EMBL" id="PXXK01000441">
    <property type="protein sequence ID" value="RFN44346.1"/>
    <property type="molecule type" value="Genomic_DNA"/>
</dbReference>
<feature type="region of interest" description="Disordered" evidence="1">
    <location>
        <begin position="56"/>
        <end position="93"/>
    </location>
</feature>
<gene>
    <name evidence="2" type="ORF">FIE12Z_11388</name>
</gene>
<reference evidence="2 3" key="1">
    <citation type="journal article" date="2018" name="PLoS Pathog.">
        <title>Evolution of structural diversity of trichothecenes, a family of toxins produced by plant pathogenic and entomopathogenic fungi.</title>
        <authorList>
            <person name="Proctor R.H."/>
            <person name="McCormick S.P."/>
            <person name="Kim H.S."/>
            <person name="Cardoza R.E."/>
            <person name="Stanley A.M."/>
            <person name="Lindo L."/>
            <person name="Kelly A."/>
            <person name="Brown D.W."/>
            <person name="Lee T."/>
            <person name="Vaughan M.M."/>
            <person name="Alexander N.J."/>
            <person name="Busman M."/>
            <person name="Gutierrez S."/>
        </authorList>
    </citation>
    <scope>NUCLEOTIDE SEQUENCE [LARGE SCALE GENOMIC DNA]</scope>
    <source>
        <strain evidence="2 3">NRRL 13405</strain>
    </source>
</reference>
<evidence type="ECO:0000313" key="2">
    <source>
        <dbReference type="EMBL" id="RFN44346.1"/>
    </source>
</evidence>
<name>A0A395M924_9HYPO</name>